<protein>
    <submittedName>
        <fullName evidence="3">4-hydroxyproline epimerase</fullName>
        <ecNumber evidence="3">5.1.1.8</ecNumber>
    </submittedName>
</protein>
<name>A0A1Y5RY19_9RHOB</name>
<accession>A0A1Y5RY19</accession>
<evidence type="ECO:0000256" key="1">
    <source>
        <dbReference type="ARBA" id="ARBA00007529"/>
    </source>
</evidence>
<dbReference type="GO" id="GO:0047580">
    <property type="term" value="F:4-hydroxyproline epimerase activity"/>
    <property type="evidence" value="ECO:0007669"/>
    <property type="project" value="UniProtKB-EC"/>
</dbReference>
<dbReference type="Gene3D" id="3.10.310.10">
    <property type="entry name" value="Diaminopimelate Epimerase, Chain A, domain 1"/>
    <property type="match status" value="2"/>
</dbReference>
<dbReference type="STRING" id="658057.SAMN04488032_102213"/>
<dbReference type="InterPro" id="IPR008794">
    <property type="entry name" value="Pro_racemase_fam"/>
</dbReference>
<comment type="similarity">
    <text evidence="1">Belongs to the proline racemase family.</text>
</comment>
<dbReference type="SUPFAM" id="SSF54506">
    <property type="entry name" value="Diaminopimelate epimerase-like"/>
    <property type="match status" value="1"/>
</dbReference>
<dbReference type="PANTHER" id="PTHR33442:SF1">
    <property type="entry name" value="TRANS-3-HYDROXY-L-PROLINE DEHYDRATASE"/>
    <property type="match status" value="1"/>
</dbReference>
<dbReference type="PANTHER" id="PTHR33442">
    <property type="entry name" value="TRANS-3-HYDROXY-L-PROLINE DEHYDRATASE"/>
    <property type="match status" value="1"/>
</dbReference>
<dbReference type="SFLD" id="SFLDS00028">
    <property type="entry name" value="Proline_Racemase"/>
    <property type="match status" value="1"/>
</dbReference>
<dbReference type="EMBL" id="FWFW01000002">
    <property type="protein sequence ID" value="SLN25282.1"/>
    <property type="molecule type" value="Genomic_DNA"/>
</dbReference>
<keyword evidence="4" id="KW-1185">Reference proteome</keyword>
<dbReference type="PIRSF" id="PIRSF029792">
    <property type="entry name" value="Pro_racemase"/>
    <property type="match status" value="1"/>
</dbReference>
<evidence type="ECO:0000256" key="2">
    <source>
        <dbReference type="SAM" id="MobiDB-lite"/>
    </source>
</evidence>
<dbReference type="OrthoDB" id="181267at2"/>
<dbReference type="Pfam" id="PF05544">
    <property type="entry name" value="Pro_racemase"/>
    <property type="match status" value="1"/>
</dbReference>
<gene>
    <name evidence="3" type="ORF">PAM7971_00873</name>
</gene>
<dbReference type="AlphaFoldDB" id="A0A1Y5RY19"/>
<sequence>MHVIDSHTGGEPTRVILDGGPDLGSGPLSKRAQLLATQHKQFYHSVILEPRGQTAMVGALLVEPVDPSCVTGVIYFDSEAVLGMCGHGTIGLAVTLAHLGRIDIGTHKIETPVGVIEICLTDMNTATITNVESRRTHRAAQVEVDGLGTITGDVAYGGNWFYIIDPSPIAIEVDNIRALTDAAIAIRLATIAQGIGGDAGQPVDHVVFQEPSPEDGIHSRNFVLCPDDAYDRSPCGTASSARLACLAADGLLEAGQDIVQKSVIGSPYRISYQPGPNGGVIPKITGQAFVMAESTLLFHANDPFKNGIKATSKNQSST</sequence>
<dbReference type="EC" id="5.1.1.8" evidence="3"/>
<dbReference type="Proteomes" id="UP000193307">
    <property type="component" value="Unassembled WGS sequence"/>
</dbReference>
<feature type="region of interest" description="Disordered" evidence="2">
    <location>
        <begin position="1"/>
        <end position="20"/>
    </location>
</feature>
<reference evidence="3 4" key="1">
    <citation type="submission" date="2017-03" db="EMBL/GenBank/DDBJ databases">
        <authorList>
            <person name="Afonso C.L."/>
            <person name="Miller P.J."/>
            <person name="Scott M.A."/>
            <person name="Spackman E."/>
            <person name="Goraichik I."/>
            <person name="Dimitrov K.M."/>
            <person name="Suarez D.L."/>
            <person name="Swayne D.E."/>
        </authorList>
    </citation>
    <scope>NUCLEOTIDE SEQUENCE [LARGE SCALE GENOMIC DNA]</scope>
    <source>
        <strain evidence="3 4">CECT 7971</strain>
    </source>
</reference>
<organism evidence="3 4">
    <name type="scientific">Pacificibacter marinus</name>
    <dbReference type="NCBI Taxonomy" id="658057"/>
    <lineage>
        <taxon>Bacteria</taxon>
        <taxon>Pseudomonadati</taxon>
        <taxon>Pseudomonadota</taxon>
        <taxon>Alphaproteobacteria</taxon>
        <taxon>Rhodobacterales</taxon>
        <taxon>Roseobacteraceae</taxon>
        <taxon>Pacificibacter</taxon>
    </lineage>
</organism>
<keyword evidence="3" id="KW-0413">Isomerase</keyword>
<evidence type="ECO:0000313" key="3">
    <source>
        <dbReference type="EMBL" id="SLN25282.1"/>
    </source>
</evidence>
<evidence type="ECO:0000313" key="4">
    <source>
        <dbReference type="Proteomes" id="UP000193307"/>
    </source>
</evidence>
<proteinExistence type="inferred from homology"/>
<dbReference type="RefSeq" id="WP_085847765.1">
    <property type="nucleotide sequence ID" value="NZ_FNZV01000002.1"/>
</dbReference>